<gene>
    <name evidence="3" type="ORF">ACJMK2_026014</name>
</gene>
<evidence type="ECO:0000313" key="4">
    <source>
        <dbReference type="Proteomes" id="UP001634394"/>
    </source>
</evidence>
<dbReference type="EMBL" id="JBJQND010000002">
    <property type="protein sequence ID" value="KAL3885986.1"/>
    <property type="molecule type" value="Genomic_DNA"/>
</dbReference>
<evidence type="ECO:0000256" key="2">
    <source>
        <dbReference type="SAM" id="SignalP"/>
    </source>
</evidence>
<accession>A0ABD3XK27</accession>
<protein>
    <submittedName>
        <fullName evidence="3">Uncharacterized protein</fullName>
    </submittedName>
</protein>
<dbReference type="Proteomes" id="UP001634394">
    <property type="component" value="Unassembled WGS sequence"/>
</dbReference>
<keyword evidence="1" id="KW-0812">Transmembrane</keyword>
<reference evidence="3 4" key="1">
    <citation type="submission" date="2024-11" db="EMBL/GenBank/DDBJ databases">
        <title>Chromosome-level genome assembly of the freshwater bivalve Anodonta woodiana.</title>
        <authorList>
            <person name="Chen X."/>
        </authorList>
    </citation>
    <scope>NUCLEOTIDE SEQUENCE [LARGE SCALE GENOMIC DNA]</scope>
    <source>
        <strain evidence="3">MN2024</strain>
        <tissue evidence="3">Gills</tissue>
    </source>
</reference>
<keyword evidence="1" id="KW-1133">Transmembrane helix</keyword>
<keyword evidence="1" id="KW-0472">Membrane</keyword>
<comment type="caution">
    <text evidence="3">The sequence shown here is derived from an EMBL/GenBank/DDBJ whole genome shotgun (WGS) entry which is preliminary data.</text>
</comment>
<organism evidence="3 4">
    <name type="scientific">Sinanodonta woodiana</name>
    <name type="common">Chinese pond mussel</name>
    <name type="synonym">Anodonta woodiana</name>
    <dbReference type="NCBI Taxonomy" id="1069815"/>
    <lineage>
        <taxon>Eukaryota</taxon>
        <taxon>Metazoa</taxon>
        <taxon>Spiralia</taxon>
        <taxon>Lophotrochozoa</taxon>
        <taxon>Mollusca</taxon>
        <taxon>Bivalvia</taxon>
        <taxon>Autobranchia</taxon>
        <taxon>Heteroconchia</taxon>
        <taxon>Palaeoheterodonta</taxon>
        <taxon>Unionida</taxon>
        <taxon>Unionoidea</taxon>
        <taxon>Unionidae</taxon>
        <taxon>Unioninae</taxon>
        <taxon>Sinanodonta</taxon>
    </lineage>
</organism>
<sequence length="298" mass="33669">MMARSLLYCLFIPVPLLAALCADLGPSSKFVCIGSTVKVFENITSLSYEFQMLLYKTFSGKEEAIAVWSSQNVSDANILGKYTKKVIMENGTIYIHDFQTSDQATYVMLYDRTKRTEMQLCAVAPPTKRCKADIQRDEQFLIASLYDADYCGTPRAYVHWMEYPDMLYISETVIEVLPGTKARTYTACIEGEALKCMKDSAEWNNCKNYTIPSITEIECPTTLSDIPQIKYIGIVTICIVFVVLVIVGIVLFILRRQFGLVRKKTDRGRTQIPMRNQPLLEEENVSDGAGIRDEDTAT</sequence>
<keyword evidence="4" id="KW-1185">Reference proteome</keyword>
<proteinExistence type="predicted"/>
<dbReference type="AlphaFoldDB" id="A0ABD3XK27"/>
<feature type="chain" id="PRO_5044776775" evidence="2">
    <location>
        <begin position="19"/>
        <end position="298"/>
    </location>
</feature>
<keyword evidence="2" id="KW-0732">Signal</keyword>
<evidence type="ECO:0000313" key="3">
    <source>
        <dbReference type="EMBL" id="KAL3885986.1"/>
    </source>
</evidence>
<feature type="transmembrane region" description="Helical" evidence="1">
    <location>
        <begin position="231"/>
        <end position="254"/>
    </location>
</feature>
<name>A0ABD3XK27_SINWO</name>
<evidence type="ECO:0000256" key="1">
    <source>
        <dbReference type="SAM" id="Phobius"/>
    </source>
</evidence>
<feature type="signal peptide" evidence="2">
    <location>
        <begin position="1"/>
        <end position="18"/>
    </location>
</feature>